<dbReference type="AlphaFoldDB" id="G7N466"/>
<gene>
    <name evidence="1" type="ORF">EGK_03147</name>
</gene>
<protein>
    <submittedName>
        <fullName evidence="1">Uncharacterized protein</fullName>
    </submittedName>
</protein>
<organism evidence="1">
    <name type="scientific">Macaca mulatta</name>
    <name type="common">Rhesus macaque</name>
    <dbReference type="NCBI Taxonomy" id="9544"/>
    <lineage>
        <taxon>Eukaryota</taxon>
        <taxon>Metazoa</taxon>
        <taxon>Chordata</taxon>
        <taxon>Craniata</taxon>
        <taxon>Vertebrata</taxon>
        <taxon>Euteleostomi</taxon>
        <taxon>Mammalia</taxon>
        <taxon>Eutheria</taxon>
        <taxon>Euarchontoglires</taxon>
        <taxon>Primates</taxon>
        <taxon>Haplorrhini</taxon>
        <taxon>Catarrhini</taxon>
        <taxon>Cercopithecidae</taxon>
        <taxon>Cercopithecinae</taxon>
        <taxon>Macaca</taxon>
    </lineage>
</organism>
<proteinExistence type="predicted"/>
<name>G7N466_MACMU</name>
<dbReference type="EMBL" id="CM001262">
    <property type="protein sequence ID" value="EHH20320.1"/>
    <property type="molecule type" value="Genomic_DNA"/>
</dbReference>
<feature type="non-terminal residue" evidence="1">
    <location>
        <position position="72"/>
    </location>
</feature>
<dbReference type="Proteomes" id="UP000013456">
    <property type="component" value="Chromosome 10"/>
</dbReference>
<reference evidence="1" key="1">
    <citation type="journal article" date="2011" name="Nat. Biotechnol.">
        <title>Genome sequencing and comparison of two nonhuman primate animal models, the cynomolgus and Chinese rhesus macaques.</title>
        <authorList>
            <person name="Yan G."/>
            <person name="Zhang G."/>
            <person name="Fang X."/>
            <person name="Zhang Y."/>
            <person name="Li C."/>
            <person name="Ling F."/>
            <person name="Cooper D.N."/>
            <person name="Li Q."/>
            <person name="Li Y."/>
            <person name="van Gool A.J."/>
            <person name="Du H."/>
            <person name="Chen J."/>
            <person name="Chen R."/>
            <person name="Zhang P."/>
            <person name="Huang Z."/>
            <person name="Thompson J.R."/>
            <person name="Meng Y."/>
            <person name="Bai Y."/>
            <person name="Wang J."/>
            <person name="Zhuo M."/>
            <person name="Wang T."/>
            <person name="Huang Y."/>
            <person name="Wei L."/>
            <person name="Li J."/>
            <person name="Wang Z."/>
            <person name="Hu H."/>
            <person name="Yang P."/>
            <person name="Le L."/>
            <person name="Stenson P.D."/>
            <person name="Li B."/>
            <person name="Liu X."/>
            <person name="Ball E.V."/>
            <person name="An N."/>
            <person name="Huang Q."/>
            <person name="Zhang Y."/>
            <person name="Fan W."/>
            <person name="Zhang X."/>
            <person name="Li Y."/>
            <person name="Wang W."/>
            <person name="Katze M.G."/>
            <person name="Su B."/>
            <person name="Nielsen R."/>
            <person name="Yang H."/>
            <person name="Wang J."/>
            <person name="Wang X."/>
            <person name="Wang J."/>
        </authorList>
    </citation>
    <scope>NUCLEOTIDE SEQUENCE [LARGE SCALE GENOMIC DNA]</scope>
    <source>
        <strain evidence="1">CR-5</strain>
    </source>
</reference>
<accession>G7N466</accession>
<sequence length="72" mass="7848">PPPRSLNTSLENLKHSWELQTKPATKRPSFQLIPSWGGHRASLQMETPSCWTRLSAGLGLGGCSHEPMGVPV</sequence>
<feature type="non-terminal residue" evidence="1">
    <location>
        <position position="1"/>
    </location>
</feature>
<evidence type="ECO:0000313" key="1">
    <source>
        <dbReference type="EMBL" id="EHH20320.1"/>
    </source>
</evidence>